<gene>
    <name evidence="2" type="ORF">ACFPZN_20215</name>
</gene>
<evidence type="ECO:0000259" key="1">
    <source>
        <dbReference type="Pfam" id="PF13569"/>
    </source>
</evidence>
<name>A0ABW0ZXL5_9ACTN</name>
<evidence type="ECO:0000313" key="2">
    <source>
        <dbReference type="EMBL" id="MFC5747961.1"/>
    </source>
</evidence>
<comment type="caution">
    <text evidence="2">The sequence shown here is derived from an EMBL/GenBank/DDBJ whole genome shotgun (WGS) entry which is preliminary data.</text>
</comment>
<protein>
    <submittedName>
        <fullName evidence="2">DUF4132 domain-containing protein</fullName>
    </submittedName>
</protein>
<dbReference type="Pfam" id="PF13569">
    <property type="entry name" value="DUF4132"/>
    <property type="match status" value="1"/>
</dbReference>
<dbReference type="Proteomes" id="UP001596074">
    <property type="component" value="Unassembled WGS sequence"/>
</dbReference>
<keyword evidence="3" id="KW-1185">Reference proteome</keyword>
<dbReference type="InterPro" id="IPR025406">
    <property type="entry name" value="DUF4132"/>
</dbReference>
<organism evidence="2 3">
    <name type="scientific">Actinomadura rugatobispora</name>
    <dbReference type="NCBI Taxonomy" id="1994"/>
    <lineage>
        <taxon>Bacteria</taxon>
        <taxon>Bacillati</taxon>
        <taxon>Actinomycetota</taxon>
        <taxon>Actinomycetes</taxon>
        <taxon>Streptosporangiales</taxon>
        <taxon>Thermomonosporaceae</taxon>
        <taxon>Actinomadura</taxon>
    </lineage>
</organism>
<evidence type="ECO:0000313" key="3">
    <source>
        <dbReference type="Proteomes" id="UP001596074"/>
    </source>
</evidence>
<feature type="domain" description="DUF4132" evidence="1">
    <location>
        <begin position="617"/>
        <end position="796"/>
    </location>
</feature>
<dbReference type="RefSeq" id="WP_378283593.1">
    <property type="nucleotide sequence ID" value="NZ_JBHSON010000027.1"/>
</dbReference>
<sequence>MSDRLPDESVLVFPDVLREALHPRRGGLPPVPEAVVDASELGRVRERLEAVRPAIERILGEEHRNADRPVEAARAYLRGELDPRGAAVVARLETLLTYAGRQPSQAPWIDAWVVEHGLAFAACACVEVDGVDLDRRIGTESYMLDGDIWQGGRWEPNFVHWALGGAGKRIRSLLAVAGDAEYAEAVERLAGHRRHPLQRALVSYLVPTRQDWVEECLADPEQSSRAKWLLWCALGSMEQGARLGAIWEYEYYEQNHGFLTGLLATAVEGVGTAIAPALADSLDDETDVKLRKMFLDALAVLPTDEAFGLVAERLHQKDVRPAVVTMMGRFPRRALRVLGPVAAGDSESARVAVSLLDEHLRAWPELAAGELPEQVRSAVGKAREGRVEEAAAGDLPKALTSGQAPEPPAWAAPGMLPQLLLRGRGKSLPADAAARLIAALSKTGPRRAPAANVRDALEACDPVSLAAFGWALFDLWRTSGEVGDNGWPLSQLRWTGDDATARRIGTMVRSAAWRDGVKLPQNALTVLAAMGTDVAMMQLNSVAENVKPKAIKRRARKLLDQVAEERGLTRDQLADRLVPDFGLDADGSMTLDYGPRRFTVGFDEQLRPQVFDEKGVARKTLPKPGVKDDPALAPAAHQRFGGLKKDVRTLATAQIRRMERAMADRRRWEPRDFQELLAGHPLMWHVVRRLVWLHEDGGKVTAFRVAEDRTFADADDDVLTLPESGLVGVAHPVDLGDELDDWGRTFADYEIVQPFPQLGRGTYAFTAPEREAELLERFEGLDAGVGAVLGLERRGWVRGGSADGGMQPWFHWEVPDAGRTVTIEVSPGIPAWNPGEAGLQTVRSVRIARADGLDDLVCFGDLDPVSASELLLTLHTLTETTA</sequence>
<reference evidence="3" key="1">
    <citation type="journal article" date="2019" name="Int. J. Syst. Evol. Microbiol.">
        <title>The Global Catalogue of Microorganisms (GCM) 10K type strain sequencing project: providing services to taxonomists for standard genome sequencing and annotation.</title>
        <authorList>
            <consortium name="The Broad Institute Genomics Platform"/>
            <consortium name="The Broad Institute Genome Sequencing Center for Infectious Disease"/>
            <person name="Wu L."/>
            <person name="Ma J."/>
        </authorList>
    </citation>
    <scope>NUCLEOTIDE SEQUENCE [LARGE SCALE GENOMIC DNA]</scope>
    <source>
        <strain evidence="3">KCTC 42087</strain>
    </source>
</reference>
<dbReference type="EMBL" id="JBHSON010000027">
    <property type="protein sequence ID" value="MFC5747961.1"/>
    <property type="molecule type" value="Genomic_DNA"/>
</dbReference>
<accession>A0ABW0ZXL5</accession>
<proteinExistence type="predicted"/>